<feature type="region of interest" description="Disordered" evidence="1">
    <location>
        <begin position="1"/>
        <end position="23"/>
    </location>
</feature>
<name>A0A926E360_9FIRM</name>
<organism evidence="2 3">
    <name type="scientific">Fumia xinanensis</name>
    <dbReference type="NCBI Taxonomy" id="2763659"/>
    <lineage>
        <taxon>Bacteria</taxon>
        <taxon>Bacillati</taxon>
        <taxon>Bacillota</taxon>
        <taxon>Clostridia</taxon>
        <taxon>Eubacteriales</taxon>
        <taxon>Oscillospiraceae</taxon>
        <taxon>Fumia</taxon>
    </lineage>
</organism>
<reference evidence="2" key="1">
    <citation type="submission" date="2020-08" db="EMBL/GenBank/DDBJ databases">
        <title>Genome public.</title>
        <authorList>
            <person name="Liu C."/>
            <person name="Sun Q."/>
        </authorList>
    </citation>
    <scope>NUCLEOTIDE SEQUENCE</scope>
    <source>
        <strain evidence="2">NSJ-33</strain>
    </source>
</reference>
<dbReference type="RefSeq" id="WP_249293558.1">
    <property type="nucleotide sequence ID" value="NZ_JACRSV010000001.1"/>
</dbReference>
<dbReference type="EMBL" id="JACRSV010000001">
    <property type="protein sequence ID" value="MBC8558670.1"/>
    <property type="molecule type" value="Genomic_DNA"/>
</dbReference>
<evidence type="ECO:0008006" key="4">
    <source>
        <dbReference type="Google" id="ProtNLM"/>
    </source>
</evidence>
<dbReference type="AlphaFoldDB" id="A0A926E360"/>
<sequence length="56" mass="6538">MSAKKMGRPTEDPKPHRVQTRVNDEDFAILQDYCRRKEKTQTEAVRDGVHALKDIK</sequence>
<evidence type="ECO:0000313" key="3">
    <source>
        <dbReference type="Proteomes" id="UP000610760"/>
    </source>
</evidence>
<comment type="caution">
    <text evidence="2">The sequence shown here is derived from an EMBL/GenBank/DDBJ whole genome shotgun (WGS) entry which is preliminary data.</text>
</comment>
<protein>
    <recommendedName>
        <fullName evidence="4">CopG family transcriptional regulator</fullName>
    </recommendedName>
</protein>
<accession>A0A926E360</accession>
<proteinExistence type="predicted"/>
<evidence type="ECO:0000256" key="1">
    <source>
        <dbReference type="SAM" id="MobiDB-lite"/>
    </source>
</evidence>
<dbReference type="Proteomes" id="UP000610760">
    <property type="component" value="Unassembled WGS sequence"/>
</dbReference>
<evidence type="ECO:0000313" key="2">
    <source>
        <dbReference type="EMBL" id="MBC8558670.1"/>
    </source>
</evidence>
<gene>
    <name evidence="2" type="ORF">H8710_01170</name>
</gene>
<keyword evidence="3" id="KW-1185">Reference proteome</keyword>